<dbReference type="AlphaFoldDB" id="A0AA44XY54"/>
<name>A0AA44XY54_BURVI</name>
<reference evidence="1 2" key="1">
    <citation type="submission" date="2018-03" db="EMBL/GenBank/DDBJ databases">
        <authorList>
            <person name="Nguyen K."/>
            <person name="Fouts D."/>
            <person name="Sutton G."/>
        </authorList>
    </citation>
    <scope>NUCLEOTIDE SEQUENCE [LARGE SCALE GENOMIC DNA]</scope>
    <source>
        <strain evidence="1 2">AU3578</strain>
    </source>
</reference>
<evidence type="ECO:0000313" key="2">
    <source>
        <dbReference type="Proteomes" id="UP000237632"/>
    </source>
</evidence>
<proteinExistence type="predicted"/>
<protein>
    <submittedName>
        <fullName evidence="1">Uncharacterized protein</fullName>
    </submittedName>
</protein>
<organism evidence="1 2">
    <name type="scientific">Burkholderia vietnamiensis</name>
    <dbReference type="NCBI Taxonomy" id="60552"/>
    <lineage>
        <taxon>Bacteria</taxon>
        <taxon>Pseudomonadati</taxon>
        <taxon>Pseudomonadota</taxon>
        <taxon>Betaproteobacteria</taxon>
        <taxon>Burkholderiales</taxon>
        <taxon>Burkholderiaceae</taxon>
        <taxon>Burkholderia</taxon>
        <taxon>Burkholderia cepacia complex</taxon>
    </lineage>
</organism>
<comment type="caution">
    <text evidence="1">The sequence shown here is derived from an EMBL/GenBank/DDBJ whole genome shotgun (WGS) entry which is preliminary data.</text>
</comment>
<accession>A0AA44XY54</accession>
<gene>
    <name evidence="1" type="ORF">C6T65_31325</name>
</gene>
<sequence length="68" mass="7126">MIVLRDVQVGADEHPLAGELAGGDQVGKTLDLAHGGQIEVVDGERGFTLDVRGLPRKGAGCGRGWRFA</sequence>
<dbReference type="Proteomes" id="UP000237632">
    <property type="component" value="Unassembled WGS sequence"/>
</dbReference>
<evidence type="ECO:0000313" key="1">
    <source>
        <dbReference type="EMBL" id="PRH38492.1"/>
    </source>
</evidence>
<dbReference type="EMBL" id="PVHK01000237">
    <property type="protein sequence ID" value="PRH38492.1"/>
    <property type="molecule type" value="Genomic_DNA"/>
</dbReference>